<dbReference type="EMBL" id="LPWH01000112">
    <property type="protein sequence ID" value="POQ99023.1"/>
    <property type="molecule type" value="Genomic_DNA"/>
</dbReference>
<evidence type="ECO:0000313" key="4">
    <source>
        <dbReference type="EMBL" id="POQ99023.1"/>
    </source>
</evidence>
<evidence type="ECO:0000256" key="1">
    <source>
        <dbReference type="SAM" id="MobiDB-lite"/>
    </source>
</evidence>
<dbReference type="Proteomes" id="UP000237350">
    <property type="component" value="Unassembled WGS sequence"/>
</dbReference>
<keyword evidence="5" id="KW-1185">Reference proteome</keyword>
<organism evidence="4 5">
    <name type="scientific">Alkalispirochaeta sphaeroplastigenens</name>
    <dbReference type="NCBI Taxonomy" id="1187066"/>
    <lineage>
        <taxon>Bacteria</taxon>
        <taxon>Pseudomonadati</taxon>
        <taxon>Spirochaetota</taxon>
        <taxon>Spirochaetia</taxon>
        <taxon>Spirochaetales</taxon>
        <taxon>Spirochaetaceae</taxon>
        <taxon>Alkalispirochaeta</taxon>
    </lineage>
</organism>
<evidence type="ECO:0000256" key="2">
    <source>
        <dbReference type="SAM" id="Phobius"/>
    </source>
</evidence>
<dbReference type="Pfam" id="PF00226">
    <property type="entry name" value="DnaJ"/>
    <property type="match status" value="1"/>
</dbReference>
<dbReference type="CDD" id="cd06257">
    <property type="entry name" value="DnaJ"/>
    <property type="match status" value="1"/>
</dbReference>
<dbReference type="SUPFAM" id="SSF46565">
    <property type="entry name" value="Chaperone J-domain"/>
    <property type="match status" value="1"/>
</dbReference>
<dbReference type="InterPro" id="IPR001623">
    <property type="entry name" value="DnaJ_domain"/>
</dbReference>
<dbReference type="Gene3D" id="1.10.287.110">
    <property type="entry name" value="DnaJ domain"/>
    <property type="match status" value="1"/>
</dbReference>
<protein>
    <recommendedName>
        <fullName evidence="3">J domain-containing protein</fullName>
    </recommendedName>
</protein>
<dbReference type="PRINTS" id="PR00625">
    <property type="entry name" value="JDOMAIN"/>
</dbReference>
<dbReference type="PROSITE" id="PS50076">
    <property type="entry name" value="DNAJ_2"/>
    <property type="match status" value="1"/>
</dbReference>
<feature type="transmembrane region" description="Helical" evidence="2">
    <location>
        <begin position="20"/>
        <end position="40"/>
    </location>
</feature>
<reference evidence="5" key="1">
    <citation type="submission" date="2015-12" db="EMBL/GenBank/DDBJ databases">
        <authorList>
            <person name="Lodha T.D."/>
            <person name="Chintalapati S."/>
            <person name="Chintalapati V.R."/>
            <person name="Sravanthi T."/>
        </authorList>
    </citation>
    <scope>NUCLEOTIDE SEQUENCE [LARGE SCALE GENOMIC DNA]</scope>
    <source>
        <strain evidence="5">JC133</strain>
    </source>
</reference>
<evidence type="ECO:0000259" key="3">
    <source>
        <dbReference type="PROSITE" id="PS50076"/>
    </source>
</evidence>
<sequence>MSRGGPAGLLPWAGRIMGGLLGIPAGPAGVGFGVLAGWLVDQYRSRLGEEDRFGAFLQRPRGGQSRRITEAYTVLALAGAVISRGEAPRRADLEALLEESWPVEGGWPRPGRGGAPPGEARRVLIEGNFLRCRSLDAVRLCRWVRAEEVEIVSAGGAPRLVRFLCGLARASSPGGGGVPGAEQRDLLRQIARELPDPARQELERELSALDPDSCRLLGVSPRAGWAEIRSAYRALATNLHPDGAGCLDPARQQSLQEAFVRVRGAYETLRDQVRFRDGGGSRDSTGDDRDSRES</sequence>
<dbReference type="InterPro" id="IPR036869">
    <property type="entry name" value="J_dom_sf"/>
</dbReference>
<name>A0A2S4JHN7_9SPIO</name>
<dbReference type="SMART" id="SM00271">
    <property type="entry name" value="DnaJ"/>
    <property type="match status" value="1"/>
</dbReference>
<gene>
    <name evidence="4" type="ORF">AU468_11595</name>
</gene>
<feature type="domain" description="J" evidence="3">
    <location>
        <begin position="212"/>
        <end position="286"/>
    </location>
</feature>
<keyword evidence="2" id="KW-0472">Membrane</keyword>
<dbReference type="AlphaFoldDB" id="A0A2S4JHN7"/>
<dbReference type="RefSeq" id="WP_103680876.1">
    <property type="nucleotide sequence ID" value="NZ_LPWH01000112.1"/>
</dbReference>
<keyword evidence="2" id="KW-1133">Transmembrane helix</keyword>
<keyword evidence="2" id="KW-0812">Transmembrane</keyword>
<comment type="caution">
    <text evidence="4">The sequence shown here is derived from an EMBL/GenBank/DDBJ whole genome shotgun (WGS) entry which is preliminary data.</text>
</comment>
<proteinExistence type="predicted"/>
<feature type="region of interest" description="Disordered" evidence="1">
    <location>
        <begin position="274"/>
        <end position="294"/>
    </location>
</feature>
<accession>A0A2S4JHN7</accession>
<evidence type="ECO:0000313" key="5">
    <source>
        <dbReference type="Proteomes" id="UP000237350"/>
    </source>
</evidence>